<evidence type="ECO:0000313" key="1">
    <source>
        <dbReference type="EMBL" id="EFC37917.1"/>
    </source>
</evidence>
<protein>
    <submittedName>
        <fullName evidence="1">Predicted protein</fullName>
    </submittedName>
</protein>
<keyword evidence="2" id="KW-1185">Reference proteome</keyword>
<reference evidence="1 2" key="1">
    <citation type="journal article" date="2010" name="Cell">
        <title>The genome of Naegleria gruberi illuminates early eukaryotic versatility.</title>
        <authorList>
            <person name="Fritz-Laylin L.K."/>
            <person name="Prochnik S.E."/>
            <person name="Ginger M.L."/>
            <person name="Dacks J.B."/>
            <person name="Carpenter M.L."/>
            <person name="Field M.C."/>
            <person name="Kuo A."/>
            <person name="Paredez A."/>
            <person name="Chapman J."/>
            <person name="Pham J."/>
            <person name="Shu S."/>
            <person name="Neupane R."/>
            <person name="Cipriano M."/>
            <person name="Mancuso J."/>
            <person name="Tu H."/>
            <person name="Salamov A."/>
            <person name="Lindquist E."/>
            <person name="Shapiro H."/>
            <person name="Lucas S."/>
            <person name="Grigoriev I.V."/>
            <person name="Cande W.Z."/>
            <person name="Fulton C."/>
            <person name="Rokhsar D.S."/>
            <person name="Dawson S.C."/>
        </authorList>
    </citation>
    <scope>NUCLEOTIDE SEQUENCE [LARGE SCALE GENOMIC DNA]</scope>
    <source>
        <strain evidence="1 2">NEG-M</strain>
    </source>
</reference>
<accession>D2VZ26</accession>
<dbReference type="AlphaFoldDB" id="D2VZ26"/>
<proteinExistence type="predicted"/>
<dbReference type="OMA" id="CAPNNEI"/>
<evidence type="ECO:0000313" key="2">
    <source>
        <dbReference type="Proteomes" id="UP000006671"/>
    </source>
</evidence>
<dbReference type="Proteomes" id="UP000006671">
    <property type="component" value="Unassembled WGS sequence"/>
</dbReference>
<name>D2VZ26_NAEGR</name>
<dbReference type="VEuPathDB" id="AmoebaDB:NAEGRDRAFT_53395"/>
<dbReference type="RefSeq" id="XP_002670661.1">
    <property type="nucleotide sequence ID" value="XM_002670615.1"/>
</dbReference>
<gene>
    <name evidence="1" type="ORF">NAEGRDRAFT_53395</name>
</gene>
<organism evidence="2">
    <name type="scientific">Naegleria gruberi</name>
    <name type="common">Amoeba</name>
    <dbReference type="NCBI Taxonomy" id="5762"/>
    <lineage>
        <taxon>Eukaryota</taxon>
        <taxon>Discoba</taxon>
        <taxon>Heterolobosea</taxon>
        <taxon>Tetramitia</taxon>
        <taxon>Eutetramitia</taxon>
        <taxon>Vahlkampfiidae</taxon>
        <taxon>Naegleria</taxon>
    </lineage>
</organism>
<dbReference type="GeneID" id="8863390"/>
<sequence>MARGGGERRSKRSKSNFIQHSNKAFSFFFDIKQDKLETSCCRMDEIMTKALTLGGEIVDEIEDADFIISNQFDEELASSGIGMVLSEKFIEESYSKGVWIGDVSSFVLSPSESLRKKQKKSKYSDEEIRNMMNFIYQHNDKSFDLVDEDIFERMAETPEFEGRSSLGLSRKFSQLGKNILKAFLNSKEDENKKNLPSTCESSSILDSLFNGSRIGVDNQAISEQTTPQQKGNETPCAPNNEIPQSSQLTTQATPIGTTQIDENLVLPEDPILKELKSELTKDQIFSFMCEIIGFPIIENKV</sequence>
<dbReference type="KEGG" id="ngr:NAEGRDRAFT_53395"/>
<dbReference type="EMBL" id="GG738913">
    <property type="protein sequence ID" value="EFC37917.1"/>
    <property type="molecule type" value="Genomic_DNA"/>
</dbReference>
<dbReference type="InParanoid" id="D2VZ26"/>